<accession>A0A3P6CJV6</accession>
<dbReference type="Proteomes" id="UP000694005">
    <property type="component" value="Chromosome A10"/>
</dbReference>
<proteinExistence type="predicted"/>
<keyword evidence="4" id="KW-1185">Reference proteome</keyword>
<dbReference type="Proteomes" id="UP000011750">
    <property type="component" value="Chromosome A10"/>
</dbReference>
<dbReference type="EMBL" id="LS974626">
    <property type="protein sequence ID" value="CAG7910956.1"/>
    <property type="molecule type" value="Genomic_DNA"/>
</dbReference>
<dbReference type="Gramene" id="Bra002155.1">
    <property type="protein sequence ID" value="Bra002155.1-P"/>
    <property type="gene ID" value="Bra002155"/>
</dbReference>
<dbReference type="EnsemblPlants" id="Bra002155.1">
    <property type="protein sequence ID" value="Bra002155.1-P"/>
    <property type="gene ID" value="Bra002155"/>
</dbReference>
<reference evidence="2" key="3">
    <citation type="submission" date="2018-11" db="EMBL/GenBank/DDBJ databases">
        <authorList>
            <consortium name="Genoscope - CEA"/>
            <person name="William W."/>
        </authorList>
    </citation>
    <scope>NUCLEOTIDE SEQUENCE</scope>
</reference>
<evidence type="ECO:0000313" key="3">
    <source>
        <dbReference type="EnsemblPlants" id="Bra002155.1-P"/>
    </source>
</evidence>
<protein>
    <submittedName>
        <fullName evidence="2 3">Uncharacterized protein</fullName>
    </submittedName>
</protein>
<evidence type="ECO:0000313" key="2">
    <source>
        <dbReference type="EMBL" id="VDD19017.1"/>
    </source>
</evidence>
<dbReference type="AlphaFoldDB" id="A0A3P6CJV6"/>
<dbReference type="Gramene" id="A10p22020.2_BraZ1">
    <property type="protein sequence ID" value="A10p22020.2_BraZ1.CDS"/>
    <property type="gene ID" value="A10g22020.2_BraZ1"/>
</dbReference>
<reference evidence="4" key="2">
    <citation type="journal article" date="2018" name="Hortic Res">
        <title>Improved Brassica rapa reference genome by single-molecule sequencing and chromosome conformation capture technologies.</title>
        <authorList>
            <person name="Zhang L."/>
            <person name="Cai X."/>
            <person name="Wu J."/>
            <person name="Liu M."/>
            <person name="Grob S."/>
            <person name="Cheng F."/>
            <person name="Liang J."/>
            <person name="Cai C."/>
            <person name="Liu Z."/>
            <person name="Liu B."/>
            <person name="Wang F."/>
            <person name="Li S."/>
            <person name="Liu F."/>
            <person name="Li X."/>
            <person name="Cheng L."/>
            <person name="Yang W."/>
            <person name="Li M.H."/>
            <person name="Grossniklaus U."/>
            <person name="Zheng H."/>
            <person name="Wang X."/>
        </authorList>
    </citation>
    <scope>NUCLEOTIDE SEQUENCE [LARGE SCALE GENOMIC DNA]</scope>
    <source>
        <strain evidence="4">cv. Chiifu-401-42</strain>
    </source>
</reference>
<dbReference type="HOGENOM" id="CLU_2375807_0_0_1"/>
<organism evidence="2">
    <name type="scientific">Brassica campestris</name>
    <name type="common">Field mustard</name>
    <dbReference type="NCBI Taxonomy" id="3711"/>
    <lineage>
        <taxon>Eukaryota</taxon>
        <taxon>Viridiplantae</taxon>
        <taxon>Streptophyta</taxon>
        <taxon>Embryophyta</taxon>
        <taxon>Tracheophyta</taxon>
        <taxon>Spermatophyta</taxon>
        <taxon>Magnoliopsida</taxon>
        <taxon>eudicotyledons</taxon>
        <taxon>Gunneridae</taxon>
        <taxon>Pentapetalae</taxon>
        <taxon>rosids</taxon>
        <taxon>malvids</taxon>
        <taxon>Brassicales</taxon>
        <taxon>Brassicaceae</taxon>
        <taxon>Brassiceae</taxon>
        <taxon>Brassica</taxon>
    </lineage>
</organism>
<gene>
    <name evidence="2" type="ORF">BRAA10T44180Z</name>
    <name evidence="1" type="ORF">BRAPAZ1V2_A10P22020.2</name>
</gene>
<name>A0A3P6CJV6_BRACM</name>
<dbReference type="EMBL" id="LR031577">
    <property type="protein sequence ID" value="VDD19017.1"/>
    <property type="molecule type" value="Genomic_DNA"/>
</dbReference>
<accession>M4CD74</accession>
<evidence type="ECO:0000313" key="1">
    <source>
        <dbReference type="EMBL" id="CAG7910956.1"/>
    </source>
</evidence>
<sequence>MADSSSCAPKLKRFNNVRTFFGTDETRRLSALTLGPLSLVDSNKIIIGNSSETFKALIDVINEGFIDDLFGILRNPPVLQGLARLPLRWSLECVA</sequence>
<reference evidence="3" key="4">
    <citation type="submission" date="2023-03" db="UniProtKB">
        <authorList>
            <consortium name="EnsemblPlants"/>
        </authorList>
    </citation>
    <scope>IDENTIFICATION</scope>
    <source>
        <strain evidence="3">cv. Chiifu-401-42</strain>
    </source>
</reference>
<reference evidence="4" key="1">
    <citation type="journal article" date="2011" name="Nat. Genet.">
        <title>The genome of the mesopolyploid crop species Brassica rapa.</title>
        <authorList>
            <consortium name="Brassica rapa Genome Sequencing Project Consortium"/>
            <person name="Wang X."/>
            <person name="Wang H."/>
            <person name="Wang J."/>
            <person name="Sun R."/>
            <person name="Wu J."/>
            <person name="Liu S."/>
            <person name="Bai Y."/>
            <person name="Mun J.H."/>
            <person name="Bancroft I."/>
            <person name="Cheng F."/>
            <person name="Huang S."/>
            <person name="Li X."/>
            <person name="Hua W."/>
            <person name="Wang J."/>
            <person name="Wang X."/>
            <person name="Freeling M."/>
            <person name="Pires J.C."/>
            <person name="Paterson A.H."/>
            <person name="Chalhoub B."/>
            <person name="Wang B."/>
            <person name="Hayward A."/>
            <person name="Sharpe A.G."/>
            <person name="Park B.S."/>
            <person name="Weisshaar B."/>
            <person name="Liu B."/>
            <person name="Li B."/>
            <person name="Liu B."/>
            <person name="Tong C."/>
            <person name="Song C."/>
            <person name="Duran C."/>
            <person name="Peng C."/>
            <person name="Geng C."/>
            <person name="Koh C."/>
            <person name="Lin C."/>
            <person name="Edwards D."/>
            <person name="Mu D."/>
            <person name="Shen D."/>
            <person name="Soumpourou E."/>
            <person name="Li F."/>
            <person name="Fraser F."/>
            <person name="Conant G."/>
            <person name="Lassalle G."/>
            <person name="King G.J."/>
            <person name="Bonnema G."/>
            <person name="Tang H."/>
            <person name="Wang H."/>
            <person name="Belcram H."/>
            <person name="Zhou H."/>
            <person name="Hirakawa H."/>
            <person name="Abe H."/>
            <person name="Guo H."/>
            <person name="Wang H."/>
            <person name="Jin H."/>
            <person name="Parkin I.A."/>
            <person name="Batley J."/>
            <person name="Kim J.S."/>
            <person name="Just J."/>
            <person name="Li J."/>
            <person name="Xu J."/>
            <person name="Deng J."/>
            <person name="Kim J.A."/>
            <person name="Li J."/>
            <person name="Yu J."/>
            <person name="Meng J."/>
            <person name="Wang J."/>
            <person name="Min J."/>
            <person name="Poulain J."/>
            <person name="Wang J."/>
            <person name="Hatakeyama K."/>
            <person name="Wu K."/>
            <person name="Wang L."/>
            <person name="Fang L."/>
            <person name="Trick M."/>
            <person name="Links M.G."/>
            <person name="Zhao M."/>
            <person name="Jin M."/>
            <person name="Ramchiary N."/>
            <person name="Drou N."/>
            <person name="Berkman P.J."/>
            <person name="Cai Q."/>
            <person name="Huang Q."/>
            <person name="Li R."/>
            <person name="Tabata S."/>
            <person name="Cheng S."/>
            <person name="Zhang S."/>
            <person name="Zhang S."/>
            <person name="Huang S."/>
            <person name="Sato S."/>
            <person name="Sun S."/>
            <person name="Kwon S.J."/>
            <person name="Choi S.R."/>
            <person name="Lee T.H."/>
            <person name="Fan W."/>
            <person name="Zhao X."/>
            <person name="Tan X."/>
            <person name="Xu X."/>
            <person name="Wang Y."/>
            <person name="Qiu Y."/>
            <person name="Yin Y."/>
            <person name="Li Y."/>
            <person name="Du Y."/>
            <person name="Liao Y."/>
            <person name="Lim Y."/>
            <person name="Narusaka Y."/>
            <person name="Wang Y."/>
            <person name="Wang Z."/>
            <person name="Li Z."/>
            <person name="Wang Z."/>
            <person name="Xiong Z."/>
            <person name="Zhang Z."/>
        </authorList>
    </citation>
    <scope>NUCLEOTIDE SEQUENCE [LARGE SCALE GENOMIC DNA]</scope>
    <source>
        <strain evidence="4">cv. Chiifu-401-42</strain>
    </source>
</reference>
<evidence type="ECO:0000313" key="4">
    <source>
        <dbReference type="Proteomes" id="UP000011750"/>
    </source>
</evidence>